<sequence>MAKKFLLFCLTACCLTPLAQAADTLVLGVVPYLSARKLAELYEPMRAQLQGAMGVPVVIESAPDYQSYLERTRQGRYDVIATSPYFGRLAQLEQGYEPLARPQTNLEPLLVTRKDGVNTLEALRGKVVSTSDKLANLTLAAQRYLIQNGLTPGKDVIIRPAGSHANSVQALLNGESAAAIISVTALRQLHPGTTVRVRIMKRLPQTTPLLYLAHKRLGSSRIDSLRSQLFQFANHTDEGRAFSKELGHDGLKEISAADMKALDPYVQDLKVMLK</sequence>
<dbReference type="Proteomes" id="UP001219956">
    <property type="component" value="Unassembled WGS sequence"/>
</dbReference>
<feature type="signal peptide" evidence="1">
    <location>
        <begin position="1"/>
        <end position="21"/>
    </location>
</feature>
<dbReference type="Pfam" id="PF12974">
    <property type="entry name" value="Phosphonate-bd"/>
    <property type="match status" value="1"/>
</dbReference>
<accession>A0ABT5J0Y0</accession>
<dbReference type="RefSeq" id="WP_272752441.1">
    <property type="nucleotide sequence ID" value="NZ_JAQQLF010000016.1"/>
</dbReference>
<evidence type="ECO:0000313" key="3">
    <source>
        <dbReference type="Proteomes" id="UP001219956"/>
    </source>
</evidence>
<feature type="chain" id="PRO_5047057932" evidence="1">
    <location>
        <begin position="22"/>
        <end position="274"/>
    </location>
</feature>
<dbReference type="PANTHER" id="PTHR35841">
    <property type="entry name" value="PHOSPHONATES-BINDING PERIPLASMIC PROTEIN"/>
    <property type="match status" value="1"/>
</dbReference>
<comment type="caution">
    <text evidence="2">The sequence shown here is derived from an EMBL/GenBank/DDBJ whole genome shotgun (WGS) entry which is preliminary data.</text>
</comment>
<dbReference type="SUPFAM" id="SSF53850">
    <property type="entry name" value="Periplasmic binding protein-like II"/>
    <property type="match status" value="1"/>
</dbReference>
<dbReference type="Gene3D" id="3.40.190.10">
    <property type="entry name" value="Periplasmic binding protein-like II"/>
    <property type="match status" value="2"/>
</dbReference>
<keyword evidence="1" id="KW-0732">Signal</keyword>
<organism evidence="2 3">
    <name type="scientific">Vogesella aquatica</name>
    <dbReference type="NCBI Taxonomy" id="2984206"/>
    <lineage>
        <taxon>Bacteria</taxon>
        <taxon>Pseudomonadati</taxon>
        <taxon>Pseudomonadota</taxon>
        <taxon>Betaproteobacteria</taxon>
        <taxon>Neisseriales</taxon>
        <taxon>Chromobacteriaceae</taxon>
        <taxon>Vogesella</taxon>
    </lineage>
</organism>
<evidence type="ECO:0000313" key="2">
    <source>
        <dbReference type="EMBL" id="MDC7718175.1"/>
    </source>
</evidence>
<reference evidence="2 3" key="1">
    <citation type="submission" date="2023-01" db="EMBL/GenBank/DDBJ databases">
        <title>Novel species of the genus Vogesella isolated from rivers.</title>
        <authorList>
            <person name="Lu H."/>
        </authorList>
    </citation>
    <scope>NUCLEOTIDE SEQUENCE [LARGE SCALE GENOMIC DNA]</scope>
    <source>
        <strain evidence="2 3">DC21W</strain>
    </source>
</reference>
<keyword evidence="3" id="KW-1185">Reference proteome</keyword>
<gene>
    <name evidence="2" type="ORF">PQU95_13225</name>
</gene>
<proteinExistence type="predicted"/>
<name>A0ABT5J0Y0_9NEIS</name>
<protein>
    <submittedName>
        <fullName evidence="2">Phosphate/phosphite/phosphonate ABC transporter substrate-binding protein</fullName>
    </submittedName>
</protein>
<dbReference type="EMBL" id="JAQQLF010000016">
    <property type="protein sequence ID" value="MDC7718175.1"/>
    <property type="molecule type" value="Genomic_DNA"/>
</dbReference>
<dbReference type="PANTHER" id="PTHR35841:SF1">
    <property type="entry name" value="PHOSPHONATES-BINDING PERIPLASMIC PROTEIN"/>
    <property type="match status" value="1"/>
</dbReference>
<evidence type="ECO:0000256" key="1">
    <source>
        <dbReference type="SAM" id="SignalP"/>
    </source>
</evidence>